<protein>
    <submittedName>
        <fullName evidence="2">Uncharacterized protein</fullName>
    </submittedName>
</protein>
<reference evidence="2" key="1">
    <citation type="journal article" date="2023" name="Science">
        <title>Genome structures resolve the early diversification of teleost fishes.</title>
        <authorList>
            <person name="Parey E."/>
            <person name="Louis A."/>
            <person name="Montfort J."/>
            <person name="Bouchez O."/>
            <person name="Roques C."/>
            <person name="Iampietro C."/>
            <person name="Lluch J."/>
            <person name="Castinel A."/>
            <person name="Donnadieu C."/>
            <person name="Desvignes T."/>
            <person name="Floi Bucao C."/>
            <person name="Jouanno E."/>
            <person name="Wen M."/>
            <person name="Mejri S."/>
            <person name="Dirks R."/>
            <person name="Jansen H."/>
            <person name="Henkel C."/>
            <person name="Chen W.J."/>
            <person name="Zahm M."/>
            <person name="Cabau C."/>
            <person name="Klopp C."/>
            <person name="Thompson A.W."/>
            <person name="Robinson-Rechavi M."/>
            <person name="Braasch I."/>
            <person name="Lecointre G."/>
            <person name="Bobe J."/>
            <person name="Postlethwait J.H."/>
            <person name="Berthelot C."/>
            <person name="Roest Crollius H."/>
            <person name="Guiguen Y."/>
        </authorList>
    </citation>
    <scope>NUCLEOTIDE SEQUENCE</scope>
    <source>
        <strain evidence="2">NC1722</strain>
    </source>
</reference>
<evidence type="ECO:0000313" key="2">
    <source>
        <dbReference type="EMBL" id="KAJ8388511.1"/>
    </source>
</evidence>
<evidence type="ECO:0000313" key="3">
    <source>
        <dbReference type="Proteomes" id="UP001221898"/>
    </source>
</evidence>
<dbReference type="EMBL" id="JAINUG010000193">
    <property type="protein sequence ID" value="KAJ8388511.1"/>
    <property type="molecule type" value="Genomic_DNA"/>
</dbReference>
<proteinExistence type="predicted"/>
<evidence type="ECO:0000256" key="1">
    <source>
        <dbReference type="SAM" id="MobiDB-lite"/>
    </source>
</evidence>
<feature type="region of interest" description="Disordered" evidence="1">
    <location>
        <begin position="72"/>
        <end position="104"/>
    </location>
</feature>
<keyword evidence="3" id="KW-1185">Reference proteome</keyword>
<accession>A0AAD7W943</accession>
<sequence length="163" mass="18305">MPSERDFTHTPRPTCCPALLHRTVVDRQLLQIRHPEAILLSARRATQTSRALLLPPAPAPLRLPLLKGFLLLPRPRTSQDPPGPPGPPGPHCSSLTRDRTPQPQRLLRTSRQPTELSLARTWDPSQSAFRQLLSHMFCGMRCGLTRPLRGLLETLQSSPRQFP</sequence>
<dbReference type="Proteomes" id="UP001221898">
    <property type="component" value="Unassembled WGS sequence"/>
</dbReference>
<comment type="caution">
    <text evidence="2">The sequence shown here is derived from an EMBL/GenBank/DDBJ whole genome shotgun (WGS) entry which is preliminary data.</text>
</comment>
<name>A0AAD7W943_9TELE</name>
<feature type="compositionally biased region" description="Pro residues" evidence="1">
    <location>
        <begin position="81"/>
        <end position="90"/>
    </location>
</feature>
<gene>
    <name evidence="2" type="ORF">AAFF_G00132250</name>
</gene>
<organism evidence="2 3">
    <name type="scientific">Aldrovandia affinis</name>
    <dbReference type="NCBI Taxonomy" id="143900"/>
    <lineage>
        <taxon>Eukaryota</taxon>
        <taxon>Metazoa</taxon>
        <taxon>Chordata</taxon>
        <taxon>Craniata</taxon>
        <taxon>Vertebrata</taxon>
        <taxon>Euteleostomi</taxon>
        <taxon>Actinopterygii</taxon>
        <taxon>Neopterygii</taxon>
        <taxon>Teleostei</taxon>
        <taxon>Notacanthiformes</taxon>
        <taxon>Halosauridae</taxon>
        <taxon>Aldrovandia</taxon>
    </lineage>
</organism>
<dbReference type="AlphaFoldDB" id="A0AAD7W943"/>